<dbReference type="SUPFAM" id="SSF53383">
    <property type="entry name" value="PLP-dependent transferases"/>
    <property type="match status" value="1"/>
</dbReference>
<organism evidence="4 5">
    <name type="scientific">Celerinatantimonas yamalensis</name>
    <dbReference type="NCBI Taxonomy" id="559956"/>
    <lineage>
        <taxon>Bacteria</taxon>
        <taxon>Pseudomonadati</taxon>
        <taxon>Pseudomonadota</taxon>
        <taxon>Gammaproteobacteria</taxon>
        <taxon>Celerinatantimonadaceae</taxon>
        <taxon>Celerinatantimonas</taxon>
    </lineage>
</organism>
<reference evidence="4 5" key="1">
    <citation type="journal article" date="2013" name="Int. J. Syst. Evol. Microbiol.">
        <title>Celerinatantimonas yamalensis sp. nov., a cold-adapted diazotrophic bacterium from a cold permafrost brine.</title>
        <authorList>
            <person name="Shcherbakova V."/>
            <person name="Chuvilskaya N."/>
            <person name="Rivkina E."/>
            <person name="Demidov N."/>
            <person name="Uchaeva V."/>
            <person name="Suetin S."/>
            <person name="Suzina N."/>
            <person name="Gilichinsky D."/>
        </authorList>
    </citation>
    <scope>NUCLEOTIDE SEQUENCE [LARGE SCALE GENOMIC DNA]</scope>
    <source>
        <strain evidence="4 5">C7</strain>
    </source>
</reference>
<name>A0ABW9G8M6_9GAMM</name>
<dbReference type="Gene3D" id="3.40.640.10">
    <property type="entry name" value="Type I PLP-dependent aspartate aminotransferase-like (Major domain)"/>
    <property type="match status" value="1"/>
</dbReference>
<evidence type="ECO:0000256" key="3">
    <source>
        <dbReference type="RuleBase" id="RU004508"/>
    </source>
</evidence>
<sequence length="392" mass="43230">MKHAIYYGKQTITAEDISAVSDVLHSDRLTQGSAVENFEKALAQCVQAQYAVACSNGTTALHLACLGLGITAGDTVWVSAVSFVATANCARYCGADVKFIDIDPATGNIATSALANMLAQAEQQQKLPKAIIVVHLGGNSCDMRTVARLCQPHDIAIIEDSCHALGSTYQGQPIGSCQYSDCCVFSFHPVKSITTAEGGMLTCNDQQLALRIRLFASHGITKDNTQWQQKTAAPWYYEQQLLGYNYRLSDLQAALGLSQLQRLNQFIDARQQIAARYQQAFSSYLPMQTLIPNSQSAYHLALIRCPNTNVRSAIYQALAAQHIFCQFHYIPIYRQPYYQALNANNYADYPGAEEHYLHALSLPIYPTLSTADQQRIITIVCMVLDTHLQLTN</sequence>
<evidence type="ECO:0000313" key="5">
    <source>
        <dbReference type="Proteomes" id="UP001629953"/>
    </source>
</evidence>
<dbReference type="Gene3D" id="3.90.1150.10">
    <property type="entry name" value="Aspartate Aminotransferase, domain 1"/>
    <property type="match status" value="1"/>
</dbReference>
<keyword evidence="1 3" id="KW-0663">Pyridoxal phosphate</keyword>
<dbReference type="InterPro" id="IPR015424">
    <property type="entry name" value="PyrdxlP-dep_Trfase"/>
</dbReference>
<dbReference type="RefSeq" id="WP_408623293.1">
    <property type="nucleotide sequence ID" value="NZ_JBEQCT010000003.1"/>
</dbReference>
<dbReference type="EMBL" id="JBEQCT010000003">
    <property type="protein sequence ID" value="MFM2485076.1"/>
    <property type="molecule type" value="Genomic_DNA"/>
</dbReference>
<dbReference type="Proteomes" id="UP001629953">
    <property type="component" value="Unassembled WGS sequence"/>
</dbReference>
<dbReference type="InterPro" id="IPR015421">
    <property type="entry name" value="PyrdxlP-dep_Trfase_major"/>
</dbReference>
<keyword evidence="4" id="KW-0808">Transferase</keyword>
<dbReference type="InterPro" id="IPR000653">
    <property type="entry name" value="DegT/StrS_aminotransferase"/>
</dbReference>
<dbReference type="InterPro" id="IPR015422">
    <property type="entry name" value="PyrdxlP-dep_Trfase_small"/>
</dbReference>
<dbReference type="CDD" id="cd00616">
    <property type="entry name" value="AHBA_syn"/>
    <property type="match status" value="1"/>
</dbReference>
<proteinExistence type="inferred from homology"/>
<evidence type="ECO:0000313" key="4">
    <source>
        <dbReference type="EMBL" id="MFM2485076.1"/>
    </source>
</evidence>
<keyword evidence="4" id="KW-0032">Aminotransferase</keyword>
<protein>
    <submittedName>
        <fullName evidence="4">UDP-4-amino-4, 6-dideoxy-N-acetyl-beta-L-altrosamine transaminase</fullName>
        <ecNumber evidence="4">2.6.1.92</ecNumber>
    </submittedName>
</protein>
<comment type="caution">
    <text evidence="4">The sequence shown here is derived from an EMBL/GenBank/DDBJ whole genome shotgun (WGS) entry which is preliminary data.</text>
</comment>
<comment type="similarity">
    <text evidence="2 3">Belongs to the DegT/DnrJ/EryC1 family.</text>
</comment>
<dbReference type="PIRSF" id="PIRSF000390">
    <property type="entry name" value="PLP_StrS"/>
    <property type="match status" value="1"/>
</dbReference>
<dbReference type="EC" id="2.6.1.92" evidence="4"/>
<gene>
    <name evidence="4" type="primary">pseC</name>
    <name evidence="4" type="ORF">ABUE30_08360</name>
</gene>
<dbReference type="Pfam" id="PF01041">
    <property type="entry name" value="DegT_DnrJ_EryC1"/>
    <property type="match status" value="1"/>
</dbReference>
<dbReference type="InterPro" id="IPR020026">
    <property type="entry name" value="PseC"/>
</dbReference>
<keyword evidence="5" id="KW-1185">Reference proteome</keyword>
<dbReference type="PANTHER" id="PTHR30244">
    <property type="entry name" value="TRANSAMINASE"/>
    <property type="match status" value="1"/>
</dbReference>
<accession>A0ABW9G8M6</accession>
<dbReference type="GO" id="GO:0008483">
    <property type="term" value="F:transaminase activity"/>
    <property type="evidence" value="ECO:0007669"/>
    <property type="project" value="UniProtKB-KW"/>
</dbReference>
<dbReference type="NCBIfam" id="TIGR03588">
    <property type="entry name" value="PseC"/>
    <property type="match status" value="1"/>
</dbReference>
<dbReference type="PANTHER" id="PTHR30244:SF34">
    <property type="entry name" value="DTDP-4-AMINO-4,6-DIDEOXYGALACTOSE TRANSAMINASE"/>
    <property type="match status" value="1"/>
</dbReference>
<evidence type="ECO:0000256" key="2">
    <source>
        <dbReference type="ARBA" id="ARBA00037999"/>
    </source>
</evidence>
<evidence type="ECO:0000256" key="1">
    <source>
        <dbReference type="ARBA" id="ARBA00022898"/>
    </source>
</evidence>